<dbReference type="GO" id="GO:0046872">
    <property type="term" value="F:metal ion binding"/>
    <property type="evidence" value="ECO:0007669"/>
    <property type="project" value="UniProtKB-KW"/>
</dbReference>
<protein>
    <submittedName>
        <fullName evidence="3">DinB family protein</fullName>
    </submittedName>
</protein>
<dbReference type="RefSeq" id="WP_197454145.1">
    <property type="nucleotide sequence ID" value="NZ_CP151726.1"/>
</dbReference>
<dbReference type="InterPro" id="IPR007837">
    <property type="entry name" value="DinB"/>
</dbReference>
<dbReference type="SUPFAM" id="SSF109854">
    <property type="entry name" value="DinB/YfiT-like putative metalloenzymes"/>
    <property type="match status" value="1"/>
</dbReference>
<dbReference type="EMBL" id="SJPN01000001">
    <property type="protein sequence ID" value="TWU07458.1"/>
    <property type="molecule type" value="Genomic_DNA"/>
</dbReference>
<comment type="similarity">
    <text evidence="1">Belongs to the DinB family.</text>
</comment>
<dbReference type="Proteomes" id="UP000320176">
    <property type="component" value="Unassembled WGS sequence"/>
</dbReference>
<gene>
    <name evidence="3" type="ORF">Pla52n_00310</name>
</gene>
<evidence type="ECO:0000256" key="2">
    <source>
        <dbReference type="ARBA" id="ARBA00022723"/>
    </source>
</evidence>
<organism evidence="3 4">
    <name type="scientific">Stieleria varia</name>
    <dbReference type="NCBI Taxonomy" id="2528005"/>
    <lineage>
        <taxon>Bacteria</taxon>
        <taxon>Pseudomonadati</taxon>
        <taxon>Planctomycetota</taxon>
        <taxon>Planctomycetia</taxon>
        <taxon>Pirellulales</taxon>
        <taxon>Pirellulaceae</taxon>
        <taxon>Stieleria</taxon>
    </lineage>
</organism>
<sequence>MPKTLSHLMLPEFDREMPRTRKVLAALTPESLSWQADEKLRSIGWNANHIADLIGWTPQIIANDEFDMAPLEGPKPEVPSLEDPAEILNAFDTAVTQARAAIEAATDEQLAEDWSLKSGGQTLFTISKGECLRTWVLNHTVHHRAILSVYLRMNGIELTPVYDE</sequence>
<dbReference type="Gene3D" id="1.20.120.450">
    <property type="entry name" value="dinb family like domain"/>
    <property type="match status" value="1"/>
</dbReference>
<name>A0A5C6B681_9BACT</name>
<keyword evidence="4" id="KW-1185">Reference proteome</keyword>
<evidence type="ECO:0000313" key="4">
    <source>
        <dbReference type="Proteomes" id="UP000320176"/>
    </source>
</evidence>
<proteinExistence type="inferred from homology"/>
<keyword evidence="2" id="KW-0479">Metal-binding</keyword>
<comment type="caution">
    <text evidence="3">The sequence shown here is derived from an EMBL/GenBank/DDBJ whole genome shotgun (WGS) entry which is preliminary data.</text>
</comment>
<dbReference type="Pfam" id="PF05163">
    <property type="entry name" value="DinB"/>
    <property type="match status" value="1"/>
</dbReference>
<accession>A0A5C6B681</accession>
<evidence type="ECO:0000313" key="3">
    <source>
        <dbReference type="EMBL" id="TWU07458.1"/>
    </source>
</evidence>
<dbReference type="AlphaFoldDB" id="A0A5C6B681"/>
<reference evidence="3 4" key="1">
    <citation type="submission" date="2019-02" db="EMBL/GenBank/DDBJ databases">
        <title>Deep-cultivation of Planctomycetes and their phenomic and genomic characterization uncovers novel biology.</title>
        <authorList>
            <person name="Wiegand S."/>
            <person name="Jogler M."/>
            <person name="Boedeker C."/>
            <person name="Pinto D."/>
            <person name="Vollmers J."/>
            <person name="Rivas-Marin E."/>
            <person name="Kohn T."/>
            <person name="Peeters S.H."/>
            <person name="Heuer A."/>
            <person name="Rast P."/>
            <person name="Oberbeckmann S."/>
            <person name="Bunk B."/>
            <person name="Jeske O."/>
            <person name="Meyerdierks A."/>
            <person name="Storesund J.E."/>
            <person name="Kallscheuer N."/>
            <person name="Luecker S."/>
            <person name="Lage O.M."/>
            <person name="Pohl T."/>
            <person name="Merkel B.J."/>
            <person name="Hornburger P."/>
            <person name="Mueller R.-W."/>
            <person name="Bruemmer F."/>
            <person name="Labrenz M."/>
            <person name="Spormann A.M."/>
            <person name="Op Den Camp H."/>
            <person name="Overmann J."/>
            <person name="Amann R."/>
            <person name="Jetten M.S.M."/>
            <person name="Mascher T."/>
            <person name="Medema M.H."/>
            <person name="Devos D.P."/>
            <person name="Kaster A.-K."/>
            <person name="Ovreas L."/>
            <person name="Rohde M."/>
            <person name="Galperin M.Y."/>
            <person name="Jogler C."/>
        </authorList>
    </citation>
    <scope>NUCLEOTIDE SEQUENCE [LARGE SCALE GENOMIC DNA]</scope>
    <source>
        <strain evidence="3 4">Pla52n</strain>
    </source>
</reference>
<dbReference type="InterPro" id="IPR034660">
    <property type="entry name" value="DinB/YfiT-like"/>
</dbReference>
<evidence type="ECO:0000256" key="1">
    <source>
        <dbReference type="ARBA" id="ARBA00008635"/>
    </source>
</evidence>